<dbReference type="RefSeq" id="WP_395416653.1">
    <property type="nucleotide sequence ID" value="NZ_JBIPKE010000014.1"/>
</dbReference>
<evidence type="ECO:0000313" key="1">
    <source>
        <dbReference type="EMBL" id="MFH6983077.1"/>
    </source>
</evidence>
<evidence type="ECO:0008006" key="3">
    <source>
        <dbReference type="Google" id="ProtNLM"/>
    </source>
</evidence>
<accession>A0ABW7N6L1</accession>
<reference evidence="1 2" key="1">
    <citation type="journal article" date="2013" name="Int. J. Syst. Evol. Microbiol.">
        <title>Marinoscillum luteum sp. nov., isolated from marine sediment.</title>
        <authorList>
            <person name="Cha I.T."/>
            <person name="Park S.J."/>
            <person name="Kim S.J."/>
            <person name="Kim J.G."/>
            <person name="Jung M.Y."/>
            <person name="Shin K.S."/>
            <person name="Kwon K.K."/>
            <person name="Yang S.H."/>
            <person name="Seo Y.S."/>
            <person name="Rhee S.K."/>
        </authorList>
    </citation>
    <scope>NUCLEOTIDE SEQUENCE [LARGE SCALE GENOMIC DNA]</scope>
    <source>
        <strain evidence="1 2">KCTC 23939</strain>
    </source>
</reference>
<dbReference type="EMBL" id="JBIPKE010000014">
    <property type="protein sequence ID" value="MFH6983077.1"/>
    <property type="molecule type" value="Genomic_DNA"/>
</dbReference>
<sequence>MFAFLLLSFSWACKGPQDASSSNEIITEALPGIWYKLPADASGDIIQFTTDKTSLPPSRFQERIIFESDGQKVVRYTPGPDDRPKATHGSWRWITADLLVVSFGEAEDTLSVLSLNKNYLQFKTP</sequence>
<gene>
    <name evidence="1" type="ORF">ACHKAR_06485</name>
</gene>
<evidence type="ECO:0000313" key="2">
    <source>
        <dbReference type="Proteomes" id="UP001610063"/>
    </source>
</evidence>
<protein>
    <recommendedName>
        <fullName evidence="3">Lipocalin-like domain-containing protein</fullName>
    </recommendedName>
</protein>
<keyword evidence="2" id="KW-1185">Reference proteome</keyword>
<organism evidence="1 2">
    <name type="scientific">Marinoscillum luteum</name>
    <dbReference type="NCBI Taxonomy" id="861051"/>
    <lineage>
        <taxon>Bacteria</taxon>
        <taxon>Pseudomonadati</taxon>
        <taxon>Bacteroidota</taxon>
        <taxon>Cytophagia</taxon>
        <taxon>Cytophagales</taxon>
        <taxon>Reichenbachiellaceae</taxon>
        <taxon>Marinoscillum</taxon>
    </lineage>
</organism>
<proteinExistence type="predicted"/>
<dbReference type="Proteomes" id="UP001610063">
    <property type="component" value="Unassembled WGS sequence"/>
</dbReference>
<name>A0ABW7N6L1_9BACT</name>
<comment type="caution">
    <text evidence="1">The sequence shown here is derived from an EMBL/GenBank/DDBJ whole genome shotgun (WGS) entry which is preliminary data.</text>
</comment>